<feature type="domain" description="CTCHY-type" evidence="8">
    <location>
        <begin position="131"/>
        <end position="197"/>
    </location>
</feature>
<dbReference type="InterPro" id="IPR037275">
    <property type="entry name" value="Znf_CTCHY_sf"/>
</dbReference>
<feature type="region of interest" description="Disordered" evidence="5">
    <location>
        <begin position="331"/>
        <end position="355"/>
    </location>
</feature>
<evidence type="ECO:0000259" key="8">
    <source>
        <dbReference type="PROSITE" id="PS51270"/>
    </source>
</evidence>
<dbReference type="SUPFAM" id="SSF161245">
    <property type="entry name" value="Zinc hairpin stack"/>
    <property type="match status" value="1"/>
</dbReference>
<dbReference type="CDD" id="cd16464">
    <property type="entry name" value="RING-H2_Pirh2-like"/>
    <property type="match status" value="1"/>
</dbReference>
<dbReference type="GO" id="GO:0016567">
    <property type="term" value="P:protein ubiquitination"/>
    <property type="evidence" value="ECO:0007669"/>
    <property type="project" value="TreeGrafter"/>
</dbReference>
<dbReference type="Pfam" id="PF14599">
    <property type="entry name" value="zinc_ribbon_6"/>
    <property type="match status" value="1"/>
</dbReference>
<dbReference type="SUPFAM" id="SSF161219">
    <property type="entry name" value="CHY zinc finger-like"/>
    <property type="match status" value="1"/>
</dbReference>
<dbReference type="SMART" id="SM00184">
    <property type="entry name" value="RING"/>
    <property type="match status" value="1"/>
</dbReference>
<dbReference type="OrthoDB" id="411372at2759"/>
<dbReference type="GO" id="GO:0008270">
    <property type="term" value="F:zinc ion binding"/>
    <property type="evidence" value="ECO:0007669"/>
    <property type="project" value="UniProtKB-KW"/>
</dbReference>
<dbReference type="Proteomes" id="UP000247409">
    <property type="component" value="Unassembled WGS sequence"/>
</dbReference>
<keyword evidence="2 4" id="KW-0863">Zinc-finger</keyword>
<evidence type="ECO:0000256" key="5">
    <source>
        <dbReference type="SAM" id="MobiDB-lite"/>
    </source>
</evidence>
<evidence type="ECO:0000313" key="9">
    <source>
        <dbReference type="EMBL" id="PXF47547.1"/>
    </source>
</evidence>
<dbReference type="Pfam" id="PF05495">
    <property type="entry name" value="zf-CHY"/>
    <property type="match status" value="1"/>
</dbReference>
<keyword evidence="1" id="KW-0479">Metal-binding</keyword>
<organism evidence="9 10">
    <name type="scientific">Gracilariopsis chorda</name>
    <dbReference type="NCBI Taxonomy" id="448386"/>
    <lineage>
        <taxon>Eukaryota</taxon>
        <taxon>Rhodophyta</taxon>
        <taxon>Florideophyceae</taxon>
        <taxon>Rhodymeniophycidae</taxon>
        <taxon>Gracilariales</taxon>
        <taxon>Gracilariaceae</taxon>
        <taxon>Gracilariopsis</taxon>
    </lineage>
</organism>
<feature type="compositionally biased region" description="Low complexity" evidence="5">
    <location>
        <begin position="342"/>
        <end position="355"/>
    </location>
</feature>
<evidence type="ECO:0000259" key="7">
    <source>
        <dbReference type="PROSITE" id="PS51266"/>
    </source>
</evidence>
<name>A0A2V3J0U0_9FLOR</name>
<dbReference type="PANTHER" id="PTHR21319:SF0">
    <property type="entry name" value="AND RING FINGER DOMAIN PROTEIN, PUTATIVE (AFU_ORTHOLOGUE AFUA_1G08900)-RELATED"/>
    <property type="match status" value="1"/>
</dbReference>
<feature type="domain" description="RING-type" evidence="6">
    <location>
        <begin position="198"/>
        <end position="240"/>
    </location>
</feature>
<feature type="domain" description="CHY-type" evidence="7">
    <location>
        <begin position="60"/>
        <end position="129"/>
    </location>
</feature>
<keyword evidence="3" id="KW-0862">Zinc</keyword>
<reference evidence="9 10" key="1">
    <citation type="journal article" date="2018" name="Mol. Biol. Evol.">
        <title>Analysis of the draft genome of the red seaweed Gracilariopsis chorda provides insights into genome size evolution in Rhodophyta.</title>
        <authorList>
            <person name="Lee J."/>
            <person name="Yang E.C."/>
            <person name="Graf L."/>
            <person name="Yang J.H."/>
            <person name="Qiu H."/>
            <person name="Zel Zion U."/>
            <person name="Chan C.X."/>
            <person name="Stephens T.G."/>
            <person name="Weber A.P.M."/>
            <person name="Boo G.H."/>
            <person name="Boo S.M."/>
            <person name="Kim K.M."/>
            <person name="Shin Y."/>
            <person name="Jung M."/>
            <person name="Lee S.J."/>
            <person name="Yim H.S."/>
            <person name="Lee J.H."/>
            <person name="Bhattacharya D."/>
            <person name="Yoon H.S."/>
        </authorList>
    </citation>
    <scope>NUCLEOTIDE SEQUENCE [LARGE SCALE GENOMIC DNA]</scope>
    <source>
        <strain evidence="9 10">SKKU-2015</strain>
        <tissue evidence="9">Whole body</tissue>
    </source>
</reference>
<dbReference type="AlphaFoldDB" id="A0A2V3J0U0"/>
<dbReference type="GO" id="GO:0005634">
    <property type="term" value="C:nucleus"/>
    <property type="evidence" value="ECO:0007669"/>
    <property type="project" value="TreeGrafter"/>
</dbReference>
<evidence type="ECO:0000256" key="2">
    <source>
        <dbReference type="ARBA" id="ARBA00022771"/>
    </source>
</evidence>
<dbReference type="Pfam" id="PF13639">
    <property type="entry name" value="zf-RING_2"/>
    <property type="match status" value="1"/>
</dbReference>
<dbReference type="EMBL" id="NBIV01000023">
    <property type="protein sequence ID" value="PXF47547.1"/>
    <property type="molecule type" value="Genomic_DNA"/>
</dbReference>
<evidence type="ECO:0000259" key="6">
    <source>
        <dbReference type="PROSITE" id="PS50089"/>
    </source>
</evidence>
<dbReference type="PROSITE" id="PS51270">
    <property type="entry name" value="ZF_CTCHY"/>
    <property type="match status" value="1"/>
</dbReference>
<gene>
    <name evidence="9" type="ORF">BWQ96_02691</name>
</gene>
<dbReference type="InterPro" id="IPR001841">
    <property type="entry name" value="Znf_RING"/>
</dbReference>
<dbReference type="InterPro" id="IPR039512">
    <property type="entry name" value="RCHY1_zinc-ribbon"/>
</dbReference>
<dbReference type="GO" id="GO:0006511">
    <property type="term" value="P:ubiquitin-dependent protein catabolic process"/>
    <property type="evidence" value="ECO:0007669"/>
    <property type="project" value="TreeGrafter"/>
</dbReference>
<evidence type="ECO:0000313" key="10">
    <source>
        <dbReference type="Proteomes" id="UP000247409"/>
    </source>
</evidence>
<evidence type="ECO:0000256" key="1">
    <source>
        <dbReference type="ARBA" id="ARBA00022723"/>
    </source>
</evidence>
<sequence>MNTPKSALQDAVRHIVRSECSPRKRQAAIARLFSDRNAALIANTTPRPSACSSSSSSFPGAGAPSGCKHYKRNCWILADCCQRYYPCRRCHDEQDHSHSIDRYATKFVACVKCGDEGQAVASHCRSCGVQFARYFCAKCNFYDDTPGRDAYHCDGCGMCRVGKGLGIDNHHCHGCGNCIPIAVKDNHPCRERSLHANCPICTEYLATSTKPMVVLRCGHTIHSDCLRQLAASGYTCPICHKSMADMSKWYRELDKQIQKELIPPEFAYRRSRVLCHDCEKKTVAQFHLMYHKCGACHGYNTRVLEHFDIKPCDEATNAAAAAAAAARGARSLGGNVGRTNGAATPVEEAAAASTS</sequence>
<dbReference type="PROSITE" id="PS50089">
    <property type="entry name" value="ZF_RING_2"/>
    <property type="match status" value="1"/>
</dbReference>
<keyword evidence="10" id="KW-1185">Reference proteome</keyword>
<dbReference type="GO" id="GO:0061630">
    <property type="term" value="F:ubiquitin protein ligase activity"/>
    <property type="evidence" value="ECO:0007669"/>
    <property type="project" value="TreeGrafter"/>
</dbReference>
<dbReference type="Gene3D" id="2.20.28.10">
    <property type="match status" value="1"/>
</dbReference>
<dbReference type="SUPFAM" id="SSF57850">
    <property type="entry name" value="RING/U-box"/>
    <property type="match status" value="1"/>
</dbReference>
<accession>A0A2V3J0U0</accession>
<proteinExistence type="predicted"/>
<evidence type="ECO:0000256" key="4">
    <source>
        <dbReference type="PROSITE-ProRule" id="PRU00601"/>
    </source>
</evidence>
<dbReference type="Gene3D" id="3.30.40.10">
    <property type="entry name" value="Zinc/RING finger domain, C3HC4 (zinc finger)"/>
    <property type="match status" value="1"/>
</dbReference>
<dbReference type="InterPro" id="IPR008913">
    <property type="entry name" value="Znf_CHY"/>
</dbReference>
<dbReference type="InterPro" id="IPR037274">
    <property type="entry name" value="Znf_CHY_sf"/>
</dbReference>
<evidence type="ECO:0000256" key="3">
    <source>
        <dbReference type="ARBA" id="ARBA00022833"/>
    </source>
</evidence>
<comment type="caution">
    <text evidence="9">The sequence shown here is derived from an EMBL/GenBank/DDBJ whole genome shotgun (WGS) entry which is preliminary data.</text>
</comment>
<protein>
    <submittedName>
        <fullName evidence="9">Zinc finger protein BRUTUS-like</fullName>
    </submittedName>
</protein>
<dbReference type="InterPro" id="IPR013083">
    <property type="entry name" value="Znf_RING/FYVE/PHD"/>
</dbReference>
<dbReference type="PROSITE" id="PS51266">
    <property type="entry name" value="ZF_CHY"/>
    <property type="match status" value="1"/>
</dbReference>
<dbReference type="PANTHER" id="PTHR21319">
    <property type="entry name" value="RING FINGER AND CHY ZINC FINGER DOMAIN-CONTAINING PROTEIN 1"/>
    <property type="match status" value="1"/>
</dbReference>
<dbReference type="InterPro" id="IPR017921">
    <property type="entry name" value="Znf_CTCHY"/>
</dbReference>
<dbReference type="STRING" id="448386.A0A2V3J0U0"/>